<protein>
    <submittedName>
        <fullName evidence="4">Glycosyltransferase family 8 protein</fullName>
    </submittedName>
</protein>
<dbReference type="AlphaFoldDB" id="A0A5C8F5V5"/>
<evidence type="ECO:0000313" key="5">
    <source>
        <dbReference type="Proteomes" id="UP000323176"/>
    </source>
</evidence>
<dbReference type="InterPro" id="IPR029044">
    <property type="entry name" value="Nucleotide-diphossugar_trans"/>
</dbReference>
<dbReference type="Proteomes" id="UP000323176">
    <property type="component" value="Unassembled WGS sequence"/>
</dbReference>
<evidence type="ECO:0000256" key="3">
    <source>
        <dbReference type="ARBA" id="ARBA00022723"/>
    </source>
</evidence>
<dbReference type="PANTHER" id="PTHR13778:SF47">
    <property type="entry name" value="LIPOPOLYSACCHARIDE 1,3-GALACTOSYLTRANSFERASE"/>
    <property type="match status" value="1"/>
</dbReference>
<dbReference type="PANTHER" id="PTHR13778">
    <property type="entry name" value="GLYCOSYLTRANSFERASE 8 DOMAIN-CONTAINING PROTEIN"/>
    <property type="match status" value="1"/>
</dbReference>
<dbReference type="Pfam" id="PF01501">
    <property type="entry name" value="Glyco_transf_8"/>
    <property type="match status" value="1"/>
</dbReference>
<dbReference type="SUPFAM" id="SSF53448">
    <property type="entry name" value="Nucleotide-diphospho-sugar transferases"/>
    <property type="match status" value="1"/>
</dbReference>
<keyword evidence="1" id="KW-0328">Glycosyltransferase</keyword>
<keyword evidence="3" id="KW-0479">Metal-binding</keyword>
<evidence type="ECO:0000256" key="1">
    <source>
        <dbReference type="ARBA" id="ARBA00022676"/>
    </source>
</evidence>
<evidence type="ECO:0000313" key="4">
    <source>
        <dbReference type="EMBL" id="TXJ43950.1"/>
    </source>
</evidence>
<accession>A0A5C8F5V5</accession>
<proteinExistence type="predicted"/>
<organism evidence="4 5">
    <name type="scientific">Brachyspira pilosicoli</name>
    <name type="common">Serpulina pilosicoli</name>
    <dbReference type="NCBI Taxonomy" id="52584"/>
    <lineage>
        <taxon>Bacteria</taxon>
        <taxon>Pseudomonadati</taxon>
        <taxon>Spirochaetota</taxon>
        <taxon>Spirochaetia</taxon>
        <taxon>Brachyspirales</taxon>
        <taxon>Brachyspiraceae</taxon>
        <taxon>Brachyspira</taxon>
    </lineage>
</organism>
<name>A0A5C8F5V5_BRAPL</name>
<reference evidence="4 5" key="1">
    <citation type="journal article" date="1992" name="Lakartidningen">
        <title>[Penicillin V and not amoxicillin is the first choice preparation in acute otitis].</title>
        <authorList>
            <person name="Kamme C."/>
            <person name="Lundgren K."/>
            <person name="Prellner K."/>
        </authorList>
    </citation>
    <scope>NUCLEOTIDE SEQUENCE [LARGE SCALE GENOMIC DNA]</scope>
    <source>
        <strain evidence="4 5">PC5538III-hc</strain>
    </source>
</reference>
<dbReference type="CDD" id="cd04194">
    <property type="entry name" value="GT8_A4GalT_like"/>
    <property type="match status" value="1"/>
</dbReference>
<sequence length="337" mass="40499">MQDYNICLCADNNYAKYMGVTMASILKNTDDDENIIFHIIEPNISENTKNKLFSLKKIKDFDIKFYRVENNKYDNLAICLRLLIPELINNADKVLYLDSDIIVNGSLKELFSVDIDNYYALVIKDLYVDIYKEHKESIGIGKDRQYFNSGVLLLNNKLCIEDNMPEKFYSFFEENKSKLKFIDQDILNHCFMDKAKFVYRKWNYLPSKEYNLKSTEPTKDEAVIIHFVEHKPWKEKCGQPYFLEDYWKYYQLTPWFFEEPITAIQTMIKQQFYDYDDIRFRSNHLKLFGVYTSSKKLQIVIFGIRITIDAVDYRNISKIAWWIPVKKWREDFKNKFR</sequence>
<keyword evidence="2 4" id="KW-0808">Transferase</keyword>
<gene>
    <name evidence="4" type="ORF">EPJ72_03680</name>
</gene>
<dbReference type="GO" id="GO:0046872">
    <property type="term" value="F:metal ion binding"/>
    <property type="evidence" value="ECO:0007669"/>
    <property type="project" value="UniProtKB-KW"/>
</dbReference>
<dbReference type="Gene3D" id="3.90.550.10">
    <property type="entry name" value="Spore Coat Polysaccharide Biosynthesis Protein SpsA, Chain A"/>
    <property type="match status" value="1"/>
</dbReference>
<dbReference type="InterPro" id="IPR050748">
    <property type="entry name" value="Glycosyltrans_8_dom-fam"/>
</dbReference>
<dbReference type="InterPro" id="IPR002495">
    <property type="entry name" value="Glyco_trans_8"/>
</dbReference>
<comment type="caution">
    <text evidence="4">The sequence shown here is derived from an EMBL/GenBank/DDBJ whole genome shotgun (WGS) entry which is preliminary data.</text>
</comment>
<dbReference type="EMBL" id="SAXY01000025">
    <property type="protein sequence ID" value="TXJ43950.1"/>
    <property type="molecule type" value="Genomic_DNA"/>
</dbReference>
<dbReference type="GO" id="GO:0016757">
    <property type="term" value="F:glycosyltransferase activity"/>
    <property type="evidence" value="ECO:0007669"/>
    <property type="project" value="UniProtKB-KW"/>
</dbReference>
<dbReference type="OrthoDB" id="307532at2"/>
<evidence type="ECO:0000256" key="2">
    <source>
        <dbReference type="ARBA" id="ARBA00022679"/>
    </source>
</evidence>